<keyword evidence="2" id="KW-0902">Two-component regulatory system</keyword>
<organism evidence="5 6">
    <name type="scientific">Seleniivibrio woodruffii</name>
    <dbReference type="NCBI Taxonomy" id="1078050"/>
    <lineage>
        <taxon>Bacteria</taxon>
        <taxon>Pseudomonadati</taxon>
        <taxon>Deferribacterota</taxon>
        <taxon>Deferribacteres</taxon>
        <taxon>Deferribacterales</taxon>
        <taxon>Geovibrionaceae</taxon>
        <taxon>Seleniivibrio</taxon>
    </lineage>
</organism>
<dbReference type="InterPro" id="IPR011006">
    <property type="entry name" value="CheY-like_superfamily"/>
</dbReference>
<dbReference type="Pfam" id="PF00072">
    <property type="entry name" value="Response_reg"/>
    <property type="match status" value="1"/>
</dbReference>
<dbReference type="EMBL" id="SMGG01000006">
    <property type="protein sequence ID" value="TCK59358.1"/>
    <property type="molecule type" value="Genomic_DNA"/>
</dbReference>
<dbReference type="GO" id="GO:0000160">
    <property type="term" value="P:phosphorelay signal transduction system"/>
    <property type="evidence" value="ECO:0007669"/>
    <property type="project" value="UniProtKB-KW"/>
</dbReference>
<dbReference type="Gene3D" id="3.40.50.2300">
    <property type="match status" value="1"/>
</dbReference>
<proteinExistence type="predicted"/>
<evidence type="ECO:0000256" key="3">
    <source>
        <dbReference type="PROSITE-ProRule" id="PRU00169"/>
    </source>
</evidence>
<dbReference type="SUPFAM" id="SSF52172">
    <property type="entry name" value="CheY-like"/>
    <property type="match status" value="1"/>
</dbReference>
<evidence type="ECO:0000313" key="5">
    <source>
        <dbReference type="EMBL" id="TCK59358.1"/>
    </source>
</evidence>
<keyword evidence="1 3" id="KW-0597">Phosphoprotein</keyword>
<dbReference type="InterPro" id="IPR001789">
    <property type="entry name" value="Sig_transdc_resp-reg_receiver"/>
</dbReference>
<comment type="caution">
    <text evidence="5">The sequence shown here is derived from an EMBL/GenBank/DDBJ whole genome shotgun (WGS) entry which is preliminary data.</text>
</comment>
<dbReference type="RefSeq" id="WP_132874269.1">
    <property type="nucleotide sequence ID" value="NZ_JAJUHT010000006.1"/>
</dbReference>
<keyword evidence="6" id="KW-1185">Reference proteome</keyword>
<accession>A0A4R1K5B0</accession>
<protein>
    <submittedName>
        <fullName evidence="5">Response regulator receiver domain-containing protein</fullName>
    </submittedName>
</protein>
<name>A0A4R1K5B0_9BACT</name>
<evidence type="ECO:0000256" key="2">
    <source>
        <dbReference type="ARBA" id="ARBA00023012"/>
    </source>
</evidence>
<evidence type="ECO:0000313" key="6">
    <source>
        <dbReference type="Proteomes" id="UP000294614"/>
    </source>
</evidence>
<dbReference type="AlphaFoldDB" id="A0A4R1K5B0"/>
<feature type="domain" description="Response regulatory" evidence="4">
    <location>
        <begin position="4"/>
        <end position="123"/>
    </location>
</feature>
<dbReference type="PANTHER" id="PTHR44591">
    <property type="entry name" value="STRESS RESPONSE REGULATOR PROTEIN 1"/>
    <property type="match status" value="1"/>
</dbReference>
<dbReference type="Proteomes" id="UP000294614">
    <property type="component" value="Unassembled WGS sequence"/>
</dbReference>
<dbReference type="CDD" id="cd00156">
    <property type="entry name" value="REC"/>
    <property type="match status" value="1"/>
</dbReference>
<dbReference type="InterPro" id="IPR050595">
    <property type="entry name" value="Bact_response_regulator"/>
</dbReference>
<evidence type="ECO:0000256" key="1">
    <source>
        <dbReference type="ARBA" id="ARBA00022553"/>
    </source>
</evidence>
<dbReference type="SMART" id="SM00448">
    <property type="entry name" value="REC"/>
    <property type="match status" value="1"/>
</dbReference>
<sequence>MRKRVLLIDDEEYFRSSVKIALKREGIQVTDEQDGTDGMRNIMLSMSTGDLYDLIILDIMMPGLTGIDILEFILQNELDIPVIVVTGYMDYDLRFFCSNIKRIKVMEKPFSHDMLVSEVLSMLSGGANER</sequence>
<evidence type="ECO:0000259" key="4">
    <source>
        <dbReference type="PROSITE" id="PS50110"/>
    </source>
</evidence>
<dbReference type="PANTHER" id="PTHR44591:SF14">
    <property type="entry name" value="PROTEIN PILG"/>
    <property type="match status" value="1"/>
</dbReference>
<reference evidence="5 6" key="1">
    <citation type="submission" date="2019-03" db="EMBL/GenBank/DDBJ databases">
        <title>Genomic Encyclopedia of Type Strains, Phase IV (KMG-IV): sequencing the most valuable type-strain genomes for metagenomic binning, comparative biology and taxonomic classification.</title>
        <authorList>
            <person name="Goeker M."/>
        </authorList>
    </citation>
    <scope>NUCLEOTIDE SEQUENCE [LARGE SCALE GENOMIC DNA]</scope>
    <source>
        <strain evidence="5 6">DSM 24984</strain>
    </source>
</reference>
<gene>
    <name evidence="5" type="ORF">C8D98_2291</name>
</gene>
<dbReference type="OrthoDB" id="9802155at2"/>
<dbReference type="PROSITE" id="PS50110">
    <property type="entry name" value="RESPONSE_REGULATORY"/>
    <property type="match status" value="1"/>
</dbReference>
<feature type="modified residue" description="4-aspartylphosphate" evidence="3">
    <location>
        <position position="58"/>
    </location>
</feature>